<name>A0A5B7TV47_9FLAO</name>
<dbReference type="KEGG" id="fbe:FF125_12155"/>
<keyword evidence="2" id="KW-1185">Reference proteome</keyword>
<protein>
    <submittedName>
        <fullName evidence="1">Peptidase E</fullName>
    </submittedName>
</protein>
<dbReference type="EMBL" id="CP040749">
    <property type="protein sequence ID" value="QCX39153.1"/>
    <property type="molecule type" value="Genomic_DNA"/>
</dbReference>
<evidence type="ECO:0000313" key="1">
    <source>
        <dbReference type="EMBL" id="QCX39153.1"/>
    </source>
</evidence>
<evidence type="ECO:0000313" key="2">
    <source>
        <dbReference type="Proteomes" id="UP000306229"/>
    </source>
</evidence>
<organism evidence="1 2">
    <name type="scientific">Aureibaculum algae</name>
    <dbReference type="NCBI Taxonomy" id="2584122"/>
    <lineage>
        <taxon>Bacteria</taxon>
        <taxon>Pseudomonadati</taxon>
        <taxon>Bacteroidota</taxon>
        <taxon>Flavobacteriia</taxon>
        <taxon>Flavobacteriales</taxon>
        <taxon>Flavobacteriaceae</taxon>
        <taxon>Aureibaculum</taxon>
    </lineage>
</organism>
<reference evidence="1 2" key="1">
    <citation type="submission" date="2019-05" db="EMBL/GenBank/DDBJ databases">
        <title>Algicella ahnfeltiae gen. nov., sp. nov., a novel marine bacterium of the family Flavobacteriaceae isolated from a red alga.</title>
        <authorList>
            <person name="Nedashkovskaya O.I."/>
            <person name="Kukhlevskiy A.D."/>
            <person name="Kim S.-G."/>
            <person name="Zhukova N.V."/>
            <person name="Mikhailov V.V."/>
        </authorList>
    </citation>
    <scope>NUCLEOTIDE SEQUENCE [LARGE SCALE GENOMIC DNA]</scope>
    <source>
        <strain evidence="1 2">10Alg115</strain>
    </source>
</reference>
<dbReference type="RefSeq" id="WP_138950018.1">
    <property type="nucleotide sequence ID" value="NZ_CP040749.1"/>
</dbReference>
<dbReference type="OrthoDB" id="5735516at2"/>
<sequence>MNKSKVFLLFLLPFLAFSVHKYYISLIKVDFKPQNESVQITMRIFIDDLQEVLNKTNNISIELGVKDESKEYNSLISKYIKDNFKIKIDSKLYPFQYLGKEYENDIVYIYLELSSIKSIHSIEISDTMLMEYFPSQKNIIKINVNDVKKTFFLTEDAPKDILNF</sequence>
<dbReference type="Proteomes" id="UP000306229">
    <property type="component" value="Chromosome"/>
</dbReference>
<gene>
    <name evidence="1" type="ORF">FF125_12155</name>
</gene>
<dbReference type="InterPro" id="IPR046525">
    <property type="entry name" value="DUF6702"/>
</dbReference>
<dbReference type="Pfam" id="PF20420">
    <property type="entry name" value="DUF6702"/>
    <property type="match status" value="1"/>
</dbReference>
<proteinExistence type="predicted"/>
<accession>A0A5B7TV47</accession>
<dbReference type="AlphaFoldDB" id="A0A5B7TV47"/>